<comment type="caution">
    <text evidence="1">The sequence shown here is derived from an EMBL/GenBank/DDBJ whole genome shotgun (WGS) entry which is preliminary data.</text>
</comment>
<evidence type="ECO:0000313" key="2">
    <source>
        <dbReference type="Proteomes" id="UP001060085"/>
    </source>
</evidence>
<dbReference type="Proteomes" id="UP001060085">
    <property type="component" value="Linkage Group LG06"/>
</dbReference>
<accession>A0ACC0AG99</accession>
<gene>
    <name evidence="1" type="ORF">M9H77_27982</name>
</gene>
<evidence type="ECO:0000313" key="1">
    <source>
        <dbReference type="EMBL" id="KAI5659189.1"/>
    </source>
</evidence>
<name>A0ACC0AG99_CATRO</name>
<reference evidence="2" key="1">
    <citation type="journal article" date="2023" name="Nat. Plants">
        <title>Single-cell RNA sequencing provides a high-resolution roadmap for understanding the multicellular compartmentation of specialized metabolism.</title>
        <authorList>
            <person name="Sun S."/>
            <person name="Shen X."/>
            <person name="Li Y."/>
            <person name="Li Y."/>
            <person name="Wang S."/>
            <person name="Li R."/>
            <person name="Zhang H."/>
            <person name="Shen G."/>
            <person name="Guo B."/>
            <person name="Wei J."/>
            <person name="Xu J."/>
            <person name="St-Pierre B."/>
            <person name="Chen S."/>
            <person name="Sun C."/>
        </authorList>
    </citation>
    <scope>NUCLEOTIDE SEQUENCE [LARGE SCALE GENOMIC DNA]</scope>
</reference>
<keyword evidence="2" id="KW-1185">Reference proteome</keyword>
<protein>
    <submittedName>
        <fullName evidence="1">Uncharacterized protein</fullName>
    </submittedName>
</protein>
<sequence length="431" mass="48718">MISCPRVGQSLRILMENQPLKDKVYSHYEHNDACKFSRWTSRESYQYMYARPWQKVNDFYSDMVKGSASISKLFRKENLVIHDASVLIEDNPKSELEKIPAKDRTGRWARLTFKIVLSYHGASFDGWQKQPGLDTVQGIVERSLGKFVDEKKAQLLKEKKLPLEGCAVVAGRTDKGVTAFQQVCSFYTWRKDVKPQQIGDAINNTEPGKIRAVSVAEVSREFHPNFSAKWRRYLYIFPFNNGEESELGSFCKEDAGYGNTFQPQNLSSNYTSGSTDCELEEDNKDGIESGNKPTTFEVSRVNQLMQQLEGKLLSYKMFARDTKASRNVGPPTECFLFHARAAEAFLPCEQDKIPTKVMCIELVANRFLRKMVRVLVATVVREAAAGAEDDALLKLMDATCRRATAPPAPPDGLCLVDVGYTEFNPNNCFIS</sequence>
<proteinExistence type="predicted"/>
<organism evidence="1 2">
    <name type="scientific">Catharanthus roseus</name>
    <name type="common">Madagascar periwinkle</name>
    <name type="synonym">Vinca rosea</name>
    <dbReference type="NCBI Taxonomy" id="4058"/>
    <lineage>
        <taxon>Eukaryota</taxon>
        <taxon>Viridiplantae</taxon>
        <taxon>Streptophyta</taxon>
        <taxon>Embryophyta</taxon>
        <taxon>Tracheophyta</taxon>
        <taxon>Spermatophyta</taxon>
        <taxon>Magnoliopsida</taxon>
        <taxon>eudicotyledons</taxon>
        <taxon>Gunneridae</taxon>
        <taxon>Pentapetalae</taxon>
        <taxon>asterids</taxon>
        <taxon>lamiids</taxon>
        <taxon>Gentianales</taxon>
        <taxon>Apocynaceae</taxon>
        <taxon>Rauvolfioideae</taxon>
        <taxon>Vinceae</taxon>
        <taxon>Catharanthinae</taxon>
        <taxon>Catharanthus</taxon>
    </lineage>
</organism>
<dbReference type="EMBL" id="CM044706">
    <property type="protein sequence ID" value="KAI5659189.1"/>
    <property type="molecule type" value="Genomic_DNA"/>
</dbReference>